<evidence type="ECO:0000313" key="2">
    <source>
        <dbReference type="EMBL" id="QGR09650.1"/>
    </source>
</evidence>
<protein>
    <submittedName>
        <fullName evidence="2">Uncharacterized protein</fullName>
    </submittedName>
</protein>
<sequence length="95" mass="11031">MVSRLLIVAGEMTYREWVIDMAMITVSILILWRAGSNVREIRYIRRLGIKRGNYYASRVWGARLLPLIVLLMVEIVVVLVVGVLTVLKLREVTFW</sequence>
<reference evidence="3" key="1">
    <citation type="submission" date="2017-11" db="EMBL/GenBank/DDBJ databases">
        <title>Genome sequence of Pantoea sp. MSR2.</title>
        <authorList>
            <person name="Nascimento F.X."/>
        </authorList>
    </citation>
    <scope>NUCLEOTIDE SEQUENCE [LARGE SCALE GENOMIC DNA]</scope>
    <source>
        <strain evidence="3">MSR2</strain>
        <plasmid evidence="3">pmsr2c</plasmid>
    </source>
</reference>
<dbReference type="Proteomes" id="UP000424872">
    <property type="component" value="Plasmid pMSR2C"/>
</dbReference>
<dbReference type="EMBL" id="CP024639">
    <property type="protein sequence ID" value="QGR09650.1"/>
    <property type="molecule type" value="Genomic_DNA"/>
</dbReference>
<keyword evidence="1" id="KW-1133">Transmembrane helix</keyword>
<evidence type="ECO:0000256" key="1">
    <source>
        <dbReference type="SAM" id="Phobius"/>
    </source>
</evidence>
<dbReference type="KEGG" id="ppho:CTZ24_24625"/>
<organism evidence="2 3">
    <name type="scientific">Pantoea phytobeneficialis</name>
    <dbReference type="NCBI Taxonomy" id="2052056"/>
    <lineage>
        <taxon>Bacteria</taxon>
        <taxon>Pseudomonadati</taxon>
        <taxon>Pseudomonadota</taxon>
        <taxon>Gammaproteobacteria</taxon>
        <taxon>Enterobacterales</taxon>
        <taxon>Erwiniaceae</taxon>
        <taxon>Pantoea</taxon>
    </lineage>
</organism>
<accession>A0AAP9HA81</accession>
<geneLocation type="plasmid" evidence="3">
    <name>pmsr2c</name>
</geneLocation>
<feature type="transmembrane region" description="Helical" evidence="1">
    <location>
        <begin position="17"/>
        <end position="35"/>
    </location>
</feature>
<dbReference type="AlphaFoldDB" id="A0AAP9HA81"/>
<keyword evidence="1" id="KW-0812">Transmembrane</keyword>
<keyword evidence="1" id="KW-0472">Membrane</keyword>
<proteinExistence type="predicted"/>
<keyword evidence="2" id="KW-0614">Plasmid</keyword>
<feature type="transmembrane region" description="Helical" evidence="1">
    <location>
        <begin position="64"/>
        <end position="87"/>
    </location>
</feature>
<evidence type="ECO:0000313" key="3">
    <source>
        <dbReference type="Proteomes" id="UP000424872"/>
    </source>
</evidence>
<gene>
    <name evidence="2" type="ORF">CTZ24_24625</name>
</gene>
<name>A0AAP9HA81_9GAMM</name>